<dbReference type="EMBL" id="SJPW01000006">
    <property type="protein sequence ID" value="TWU48897.1"/>
    <property type="molecule type" value="Genomic_DNA"/>
</dbReference>
<sequence>MGYPGHRKTRPRSILVIVGGLAAWGALWGGAIILVPQLNVALTTGDEPVEMTWQELADHGISSNAHIRLVGIQLVGPNPLDEFEGLPPGQVNEVLADIAARPVVVAPLDVDPNLTPETITVPISRAALAAAYAEAEESNTLTGRFSVRGFESPTDDIAGEFAADLINVAASDEGQSNRFTYQPISAVCAPADAIQYFALGIIVSAIGLVVCGAGGPSVLCCFFFQGPSLLSLLGYPMRYGRAGRMTRIIYGLIGLSLIGYGYEQLIVEGRIHKVDANILSCVLGYLELSVGSAALLGALVNALAAKWQASTEVRGDVKTVAKQKMTYSQVCGMEREDAVTSRRYCERSVVSQNRENLDSSVKAVTSALETLEFSAAASVQWRSSRERENASLSTDSIQIGCQNMVVAEVQKCSDETQTRLISMLDDGLTLITLSPGDGDIGGRRLGSAGYYAVCESSDPQTMLANHLEQTVSMAEKRGTAVVSFDASEIIDVSQFASRVLASVQTQYGEAHYEVGNARYGRFRFPPQPIAQPVLA</sequence>
<feature type="transmembrane region" description="Helical" evidence="1">
    <location>
        <begin position="12"/>
        <end position="35"/>
    </location>
</feature>
<keyword evidence="1" id="KW-0812">Transmembrane</keyword>
<feature type="transmembrane region" description="Helical" evidence="1">
    <location>
        <begin position="196"/>
        <end position="224"/>
    </location>
</feature>
<feature type="transmembrane region" description="Helical" evidence="1">
    <location>
        <begin position="245"/>
        <end position="262"/>
    </location>
</feature>
<feature type="transmembrane region" description="Helical" evidence="1">
    <location>
        <begin position="282"/>
        <end position="304"/>
    </location>
</feature>
<keyword evidence="3" id="KW-1185">Reference proteome</keyword>
<dbReference type="AlphaFoldDB" id="A0A5C6ELA9"/>
<evidence type="ECO:0000313" key="2">
    <source>
        <dbReference type="EMBL" id="TWU48897.1"/>
    </source>
</evidence>
<protein>
    <submittedName>
        <fullName evidence="2">Uncharacterized protein</fullName>
    </submittedName>
</protein>
<organism evidence="2 3">
    <name type="scientific">Rubripirellula tenax</name>
    <dbReference type="NCBI Taxonomy" id="2528015"/>
    <lineage>
        <taxon>Bacteria</taxon>
        <taxon>Pseudomonadati</taxon>
        <taxon>Planctomycetota</taxon>
        <taxon>Planctomycetia</taxon>
        <taxon>Pirellulales</taxon>
        <taxon>Pirellulaceae</taxon>
        <taxon>Rubripirellula</taxon>
    </lineage>
</organism>
<comment type="caution">
    <text evidence="2">The sequence shown here is derived from an EMBL/GenBank/DDBJ whole genome shotgun (WGS) entry which is preliminary data.</text>
</comment>
<evidence type="ECO:0000256" key="1">
    <source>
        <dbReference type="SAM" id="Phobius"/>
    </source>
</evidence>
<evidence type="ECO:0000313" key="3">
    <source>
        <dbReference type="Proteomes" id="UP000318288"/>
    </source>
</evidence>
<name>A0A5C6ELA9_9BACT</name>
<reference evidence="2 3" key="1">
    <citation type="submission" date="2019-02" db="EMBL/GenBank/DDBJ databases">
        <title>Deep-cultivation of Planctomycetes and their phenomic and genomic characterization uncovers novel biology.</title>
        <authorList>
            <person name="Wiegand S."/>
            <person name="Jogler M."/>
            <person name="Boedeker C."/>
            <person name="Pinto D."/>
            <person name="Vollmers J."/>
            <person name="Rivas-Marin E."/>
            <person name="Kohn T."/>
            <person name="Peeters S.H."/>
            <person name="Heuer A."/>
            <person name="Rast P."/>
            <person name="Oberbeckmann S."/>
            <person name="Bunk B."/>
            <person name="Jeske O."/>
            <person name="Meyerdierks A."/>
            <person name="Storesund J.E."/>
            <person name="Kallscheuer N."/>
            <person name="Luecker S."/>
            <person name="Lage O.M."/>
            <person name="Pohl T."/>
            <person name="Merkel B.J."/>
            <person name="Hornburger P."/>
            <person name="Mueller R.-W."/>
            <person name="Bruemmer F."/>
            <person name="Labrenz M."/>
            <person name="Spormann A.M."/>
            <person name="Op Den Camp H."/>
            <person name="Overmann J."/>
            <person name="Amann R."/>
            <person name="Jetten M.S.M."/>
            <person name="Mascher T."/>
            <person name="Medema M.H."/>
            <person name="Devos D.P."/>
            <person name="Kaster A.-K."/>
            <person name="Ovreas L."/>
            <person name="Rohde M."/>
            <person name="Galperin M.Y."/>
            <person name="Jogler C."/>
        </authorList>
    </citation>
    <scope>NUCLEOTIDE SEQUENCE [LARGE SCALE GENOMIC DNA]</scope>
    <source>
        <strain evidence="2 3">Poly51</strain>
    </source>
</reference>
<gene>
    <name evidence="2" type="ORF">Poly51_48010</name>
</gene>
<keyword evidence="1" id="KW-1133">Transmembrane helix</keyword>
<keyword evidence="1" id="KW-0472">Membrane</keyword>
<proteinExistence type="predicted"/>
<dbReference type="Proteomes" id="UP000318288">
    <property type="component" value="Unassembled WGS sequence"/>
</dbReference>
<accession>A0A5C6ELA9</accession>